<dbReference type="STRING" id="183.GCA_002009735_00676"/>
<name>H2CI91_9LEPT</name>
<organism evidence="1 2">
    <name type="scientific">Leptonema illini DSM 21528</name>
    <dbReference type="NCBI Taxonomy" id="929563"/>
    <lineage>
        <taxon>Bacteria</taxon>
        <taxon>Pseudomonadati</taxon>
        <taxon>Spirochaetota</taxon>
        <taxon>Spirochaetia</taxon>
        <taxon>Leptospirales</taxon>
        <taxon>Leptospiraceae</taxon>
        <taxon>Leptonema</taxon>
    </lineage>
</organism>
<sequence length="77" mass="8708">MGKMTLEEVQAAARELSEEEQELLYLALAMKMEEVNPAILRSHHSILEKRWIDFTSGNVKAVPLEQALQAIDDIQDA</sequence>
<dbReference type="Proteomes" id="UP000005737">
    <property type="component" value="Unassembled WGS sequence"/>
</dbReference>
<accession>H2CI91</accession>
<protein>
    <submittedName>
        <fullName evidence="1">Uncharacterized protein</fullName>
    </submittedName>
</protein>
<proteinExistence type="predicted"/>
<evidence type="ECO:0000313" key="1">
    <source>
        <dbReference type="EMBL" id="EHQ04864.1"/>
    </source>
</evidence>
<dbReference type="EMBL" id="JH597773">
    <property type="protein sequence ID" value="EHQ04864.1"/>
    <property type="molecule type" value="Genomic_DNA"/>
</dbReference>
<reference evidence="1 2" key="1">
    <citation type="submission" date="2011-10" db="EMBL/GenBank/DDBJ databases">
        <title>The Improved High-Quality Draft genome of Leptonema illini DSM 21528.</title>
        <authorList>
            <consortium name="US DOE Joint Genome Institute (JGI-PGF)"/>
            <person name="Lucas S."/>
            <person name="Copeland A."/>
            <person name="Lapidus A."/>
            <person name="Glavina del Rio T."/>
            <person name="Dalin E."/>
            <person name="Tice H."/>
            <person name="Bruce D."/>
            <person name="Goodwin L."/>
            <person name="Pitluck S."/>
            <person name="Peters L."/>
            <person name="Mikhailova N."/>
            <person name="Held B."/>
            <person name="Kyrpides N."/>
            <person name="Mavromatis K."/>
            <person name="Ivanova N."/>
            <person name="Markowitz V."/>
            <person name="Cheng J.-F."/>
            <person name="Hugenholtz P."/>
            <person name="Woyke T."/>
            <person name="Wu D."/>
            <person name="Gronow S."/>
            <person name="Wellnitz S."/>
            <person name="Brambilla E.-M."/>
            <person name="Klenk H.-P."/>
            <person name="Eisen J.A."/>
        </authorList>
    </citation>
    <scope>NUCLEOTIDE SEQUENCE [LARGE SCALE GENOMIC DNA]</scope>
    <source>
        <strain evidence="1 2">DSM 21528</strain>
    </source>
</reference>
<dbReference type="RefSeq" id="WP_002768976.1">
    <property type="nucleotide sequence ID" value="NZ_JH597773.1"/>
</dbReference>
<evidence type="ECO:0000313" key="2">
    <source>
        <dbReference type="Proteomes" id="UP000005737"/>
    </source>
</evidence>
<dbReference type="AlphaFoldDB" id="H2CI91"/>
<gene>
    <name evidence="1" type="ORF">Lepil_0155</name>
</gene>
<keyword evidence="2" id="KW-1185">Reference proteome</keyword>
<dbReference type="HOGENOM" id="CLU_177580_2_0_12"/>